<proteinExistence type="predicted"/>
<dbReference type="AlphaFoldDB" id="A0A5D3C9T6"/>
<evidence type="ECO:0000313" key="4">
    <source>
        <dbReference type="Proteomes" id="UP000321393"/>
    </source>
</evidence>
<dbReference type="Proteomes" id="UP000321393">
    <property type="component" value="Unassembled WGS sequence"/>
</dbReference>
<comment type="caution">
    <text evidence="3">The sequence shown here is derived from an EMBL/GenBank/DDBJ whole genome shotgun (WGS) entry which is preliminary data.</text>
</comment>
<evidence type="ECO:0000256" key="1">
    <source>
        <dbReference type="SAM" id="MobiDB-lite"/>
    </source>
</evidence>
<organism evidence="3 5">
    <name type="scientific">Cucumis melo var. makuwa</name>
    <name type="common">Oriental melon</name>
    <dbReference type="NCBI Taxonomy" id="1194695"/>
    <lineage>
        <taxon>Eukaryota</taxon>
        <taxon>Viridiplantae</taxon>
        <taxon>Streptophyta</taxon>
        <taxon>Embryophyta</taxon>
        <taxon>Tracheophyta</taxon>
        <taxon>Spermatophyta</taxon>
        <taxon>Magnoliopsida</taxon>
        <taxon>eudicotyledons</taxon>
        <taxon>Gunneridae</taxon>
        <taxon>Pentapetalae</taxon>
        <taxon>rosids</taxon>
        <taxon>fabids</taxon>
        <taxon>Cucurbitales</taxon>
        <taxon>Cucurbitaceae</taxon>
        <taxon>Benincaseae</taxon>
        <taxon>Cucumis</taxon>
    </lineage>
</organism>
<dbReference type="EMBL" id="SSTE01013117">
    <property type="protein sequence ID" value="KAA0047608.1"/>
    <property type="molecule type" value="Genomic_DNA"/>
</dbReference>
<dbReference type="EMBL" id="SSTD01012901">
    <property type="protein sequence ID" value="TYK08265.1"/>
    <property type="molecule type" value="Genomic_DNA"/>
</dbReference>
<evidence type="ECO:0000313" key="2">
    <source>
        <dbReference type="EMBL" id="KAA0047608.1"/>
    </source>
</evidence>
<feature type="region of interest" description="Disordered" evidence="1">
    <location>
        <begin position="28"/>
        <end position="52"/>
    </location>
</feature>
<evidence type="ECO:0000313" key="5">
    <source>
        <dbReference type="Proteomes" id="UP000321947"/>
    </source>
</evidence>
<name>A0A5D3C9T6_CUCMM</name>
<protein>
    <submittedName>
        <fullName evidence="3">Retrotransposon protein</fullName>
    </submittedName>
</protein>
<evidence type="ECO:0000313" key="3">
    <source>
        <dbReference type="EMBL" id="TYK08265.1"/>
    </source>
</evidence>
<dbReference type="Proteomes" id="UP000321947">
    <property type="component" value="Unassembled WGS sequence"/>
</dbReference>
<sequence length="157" mass="18159">MQSSEKEIMGIKEMILSLKRSVEKLAKDVNNSLRQKKEPSTNDGSRLKMKGKADETELTSCLGGESVDKTEEEKVKVAVISFAPYEVDWFGWSNNRRKVTSWEDLKNRMFKHFLPTEKREFGSKIDKNQARRDLHRLFEEVLELFGTIAEDGLECIN</sequence>
<gene>
    <name evidence="3" type="ORF">E5676_scaffold648G00390</name>
    <name evidence="2" type="ORF">E6C27_scaffold115G00810</name>
</gene>
<accession>A0A5D3C9T6</accession>
<reference evidence="4 5" key="1">
    <citation type="submission" date="2019-08" db="EMBL/GenBank/DDBJ databases">
        <title>Draft genome sequences of two oriental melons (Cucumis melo L. var makuwa).</title>
        <authorList>
            <person name="Kwon S.-Y."/>
        </authorList>
    </citation>
    <scope>NUCLEOTIDE SEQUENCE [LARGE SCALE GENOMIC DNA]</scope>
    <source>
        <strain evidence="5">cv. Chang Bougi</strain>
        <strain evidence="4">cv. SW 3</strain>
        <tissue evidence="3">Leaf</tissue>
    </source>
</reference>